<dbReference type="Pfam" id="PF17802">
    <property type="entry name" value="SpaA"/>
    <property type="match status" value="1"/>
</dbReference>
<name>A0ABS8EXM9_9FIRM</name>
<dbReference type="Pfam" id="PF05738">
    <property type="entry name" value="Cna_B"/>
    <property type="match status" value="1"/>
</dbReference>
<evidence type="ECO:0000259" key="4">
    <source>
        <dbReference type="Pfam" id="PF17802"/>
    </source>
</evidence>
<sequence length="2065" mass="235247">MNSAGTTALAVSANEESILNINGSLEEEMLSEEFISEEESTSSAEETQKEEITPPSEETPGEELTPPSEETPGEELTPPSEETSGEELTPPSEETPGEELTPPSEESPGKEITPPSEETPGEEIIPPSEEIPEEKITPSTGEVREEEKAFEEQIAQEESPKLQEISEGFDIDFYVIIDGNKVKLQHNDITGIATWKDGRTTYHGVSIEDLLRIYEEFGFVKNSESQNPDAIKKFVSAYRGKSRIEYGEVYTDTKSGKTYVSYNYGQNKQGEAVDVYYLPNGKGVALNLKDSVKKDNSFYSVEVKGEGQDRIRYALTGTVVEEAVADFNPQLPDQTDQIEWTCMGTDDKVIDGIRESGNQTRFAIGKITQSYVIQRAGQTAFDIQFYIYVDNEVRKLPADSLKKVYKWNRQGRCYLSVSDLAEIYREFGLNAEETQSGHYFPYTVRGEKTLAQATMVTYKGQQYVSYNLDKQEATVPTDVYYMPKGASDGEKIPDNYSDQIKQNKNSFYSVTVINPDGNRTVSYYKKDSAVTISVDPGDTKESDWLCASEDENKTISPVKQGDKLTFSIGKIEQPYTVACNTFAPATLNIKFYTFVNNERYNVLNEEIPVIKDTTTKPGTVYYYISNDELKKHFEKFHYDGSIQNGAKERFYYSKRDYDTIHNAGKYTIEGHECIYIGKSGEPMDVYYLPDGQNISTMSAKTLLEHDDDRYNGFYSVTVQDEDGQVYSQTALRDLPAIDFVARKSTLTRTVSTKPRVEEQTQDINWECRKEDGTLSAATWSKNEAEHTMSFTIQPDDAVRPYVIVPDNTEKSAATKEANISFYVFIDGHYKLIKNINAEQHYIIKANSGRSSRYYLRATPDDTISKIYSEFGFTPDKLEPEADGKEKILFGYATDSRVFVQHPYKDNDGTWYIPVLKNGKDVSVYYFSKPNPLNPDRIENYFDRLTGLSSQVGLAGRHFSVEGSFHLIEVLDPLNLTKRQAIKRQYVGNGEAYTVEVPKRASLEGEYYDKEIVWSCTSNDRDENEVLPEPSGDDKVKFEIPNVNSSYEVIADKPQDPGTVRVIYNTTRYMKKLPKESKLTPQVGNKTRHTDDYENEIEAGKHNVKSPYPLVYDHEDNDSKELEQYEFDHWDYRNKDGKWQECGAGDSISDLINNNARQPITLYAAWRKVSNRDRKQVQFYICKSAMPEDGSVALPTTNVDDYTSAVAVANCNVKASKVHDVPVLGNKNPSTWEQYADGNKRVQELLQGTKPDEGYIGNGDYIYKIDRIPSDEEVFQTIRESGRMIRIGDREIPPSKLDTEFFTIYWYSFKSEMSDGWHIDGRIVAKNGYLTVKKDFVGMPEAIEEVRKDYYIQVDMDEKLLDGKPQPPAFHQHMKLVLPSEDNQTPDTEAAQAEDAPIEVVGTWNDKTHTSCTWIVKADSFWKYTLKEYNYKPKSEAVKFSGWYNVRNSHEQGDNVNSWETYPESGIQFTGRGIGRGGETLTIELENRYQKEGILTLNKFDESTGQGMEKINFAVSKNGVEEETVTTDKYGIAQLHIPLQDENKQNRTATETYLLRETNLPTGYVDTGDIQITVEIANGAFKITDAKLVDREANENQEAVKAPVDGKINGKSVLLQRGDTSLNIRNFAKTGTLHIKKTWGNPNDALMEKQVKIRLYQNGISTGQEFLLNEENGWEHTVDNVPLFQDRNPVEYKVEEIEIGKTHYSSEYGDGFLYYEVIYPEIQYFNSNGQQLFPKDENEFKDVSKMELEVQNLHFNLAERSFLKTDDLPRNRLAGAGFLFYKVPYDDVTKEYADDTGYTVDYDNTQSKDDIVLKKDGKTCTTYRSLETDENGMLQLPEDFENGRYWMVESVTPNKKDKADKTKTQYQDNFNLYMVDVESDILFLYEKSPMTNTWRAVSDRHIVNHPQKGGVTVEITKEVTGPLGNRKKPFDMEILYWEDGQKLRSKTIRTSLKHGDKVTLKNVDISSDIIITETVDTSKYNVWISQKGKDNEYSQPKQASQNGNTAILRQTIKGMHGDVIELKITNENTQLIPETGVRLRTSRHVWLLFAISIVMVLFFRKRREIR</sequence>
<keyword evidence="6" id="KW-1185">Reference proteome</keyword>
<accession>A0ABS8EXM9</accession>
<dbReference type="InterPro" id="IPR041033">
    <property type="entry name" value="SpaA_PFL_dom_1"/>
</dbReference>
<feature type="compositionally biased region" description="Low complexity" evidence="1">
    <location>
        <begin position="111"/>
        <end position="128"/>
    </location>
</feature>
<reference evidence="5 6" key="1">
    <citation type="submission" date="2021-10" db="EMBL/GenBank/DDBJ databases">
        <title>Anaerobic single-cell dispensing facilitates the cultivation of human gut bacteria.</title>
        <authorList>
            <person name="Afrizal A."/>
        </authorList>
    </citation>
    <scope>NUCLEOTIDE SEQUENCE [LARGE SCALE GENOMIC DNA]</scope>
    <source>
        <strain evidence="5 6">CLA-AA-H246</strain>
    </source>
</reference>
<evidence type="ECO:0000256" key="2">
    <source>
        <dbReference type="SAM" id="Phobius"/>
    </source>
</evidence>
<dbReference type="Gene3D" id="2.60.40.10">
    <property type="entry name" value="Immunoglobulins"/>
    <property type="match status" value="1"/>
</dbReference>
<dbReference type="SUPFAM" id="SSF49478">
    <property type="entry name" value="Cna protein B-type domain"/>
    <property type="match status" value="1"/>
</dbReference>
<dbReference type="InterPro" id="IPR008454">
    <property type="entry name" value="Collagen-bd_Cna-like_B-typ_dom"/>
</dbReference>
<protein>
    <submittedName>
        <fullName evidence="5">Cna B-type domain-containing protein</fullName>
    </submittedName>
</protein>
<feature type="domain" description="CNA-B" evidence="3">
    <location>
        <begin position="1633"/>
        <end position="1710"/>
    </location>
</feature>
<dbReference type="Proteomes" id="UP001299235">
    <property type="component" value="Unassembled WGS sequence"/>
</dbReference>
<dbReference type="EMBL" id="JAJEQE010000049">
    <property type="protein sequence ID" value="MCC2149955.1"/>
    <property type="molecule type" value="Genomic_DNA"/>
</dbReference>
<evidence type="ECO:0000256" key="1">
    <source>
        <dbReference type="SAM" id="MobiDB-lite"/>
    </source>
</evidence>
<evidence type="ECO:0000313" key="6">
    <source>
        <dbReference type="Proteomes" id="UP001299235"/>
    </source>
</evidence>
<feature type="region of interest" description="Disordered" evidence="1">
    <location>
        <begin position="22"/>
        <end position="143"/>
    </location>
</feature>
<keyword evidence="2" id="KW-0472">Membrane</keyword>
<evidence type="ECO:0000313" key="5">
    <source>
        <dbReference type="EMBL" id="MCC2149955.1"/>
    </source>
</evidence>
<organism evidence="5 6">
    <name type="scientific">Hominisplanchenecus faecis</name>
    <dbReference type="NCBI Taxonomy" id="2885351"/>
    <lineage>
        <taxon>Bacteria</taxon>
        <taxon>Bacillati</taxon>
        <taxon>Bacillota</taxon>
        <taxon>Clostridia</taxon>
        <taxon>Lachnospirales</taxon>
        <taxon>Lachnospiraceae</taxon>
        <taxon>Hominisplanchenecus</taxon>
    </lineage>
</organism>
<keyword evidence="2" id="KW-1133">Transmembrane helix</keyword>
<evidence type="ECO:0000259" key="3">
    <source>
        <dbReference type="Pfam" id="PF05738"/>
    </source>
</evidence>
<dbReference type="InterPro" id="IPR013783">
    <property type="entry name" value="Ig-like_fold"/>
</dbReference>
<gene>
    <name evidence="5" type="ORF">LKD42_11980</name>
</gene>
<comment type="caution">
    <text evidence="5">The sequence shown here is derived from an EMBL/GenBank/DDBJ whole genome shotgun (WGS) entry which is preliminary data.</text>
</comment>
<feature type="compositionally biased region" description="Acidic residues" evidence="1">
    <location>
        <begin position="25"/>
        <end position="40"/>
    </location>
</feature>
<dbReference type="Gene3D" id="2.60.40.1140">
    <property type="entry name" value="Collagen-binding surface protein Cna, B-type domain"/>
    <property type="match status" value="1"/>
</dbReference>
<feature type="transmembrane region" description="Helical" evidence="2">
    <location>
        <begin position="2043"/>
        <end position="2059"/>
    </location>
</feature>
<keyword evidence="2" id="KW-0812">Transmembrane</keyword>
<dbReference type="RefSeq" id="WP_248835837.1">
    <property type="nucleotide sequence ID" value="NZ_JAJEQE010000049.1"/>
</dbReference>
<feature type="domain" description="SpaA-like prealbumin fold" evidence="4">
    <location>
        <begin position="1493"/>
        <end position="1581"/>
    </location>
</feature>
<proteinExistence type="predicted"/>